<accession>A0A1F6A7T2</accession>
<name>A0A1F6A7T2_9BACT</name>
<dbReference type="Proteomes" id="UP000177092">
    <property type="component" value="Unassembled WGS sequence"/>
</dbReference>
<proteinExistence type="predicted"/>
<dbReference type="EMBL" id="MFJN01000034">
    <property type="protein sequence ID" value="OGG20810.1"/>
    <property type="molecule type" value="Genomic_DNA"/>
</dbReference>
<gene>
    <name evidence="1" type="ORF">A3D03_03975</name>
</gene>
<evidence type="ECO:0000313" key="2">
    <source>
        <dbReference type="Proteomes" id="UP000177092"/>
    </source>
</evidence>
<organism evidence="1 2">
    <name type="scientific">Candidatus Gottesmanbacteria bacterium RIFCSPHIGHO2_02_FULL_40_13</name>
    <dbReference type="NCBI Taxonomy" id="1798384"/>
    <lineage>
        <taxon>Bacteria</taxon>
        <taxon>Candidatus Gottesmaniibacteriota</taxon>
    </lineage>
</organism>
<sequence>MLLVTSILAYFYFRGTWSNCTISVKSDKNAPYVKIADRDKWLDFIGKLAECQDGFYQAYSEKEHLFIPVRRVEFAIVKDSQTVTLKDASGALYSRTIAIDRAKKQAVVYINIPASDLEKFKKYLHTAVFLNAYLLFRGNPYNTYEPALAPYKDLDALGISYEKP</sequence>
<reference evidence="1 2" key="1">
    <citation type="journal article" date="2016" name="Nat. Commun.">
        <title>Thousands of microbial genomes shed light on interconnected biogeochemical processes in an aquifer system.</title>
        <authorList>
            <person name="Anantharaman K."/>
            <person name="Brown C.T."/>
            <person name="Hug L.A."/>
            <person name="Sharon I."/>
            <person name="Castelle C.J."/>
            <person name="Probst A.J."/>
            <person name="Thomas B.C."/>
            <person name="Singh A."/>
            <person name="Wilkins M.J."/>
            <person name="Karaoz U."/>
            <person name="Brodie E.L."/>
            <person name="Williams K.H."/>
            <person name="Hubbard S.S."/>
            <person name="Banfield J.F."/>
        </authorList>
    </citation>
    <scope>NUCLEOTIDE SEQUENCE [LARGE SCALE GENOMIC DNA]</scope>
</reference>
<dbReference type="STRING" id="1798384.A3D03_03975"/>
<evidence type="ECO:0000313" key="1">
    <source>
        <dbReference type="EMBL" id="OGG20810.1"/>
    </source>
</evidence>
<comment type="caution">
    <text evidence="1">The sequence shown here is derived from an EMBL/GenBank/DDBJ whole genome shotgun (WGS) entry which is preliminary data.</text>
</comment>
<protein>
    <submittedName>
        <fullName evidence="1">Uncharacterized protein</fullName>
    </submittedName>
</protein>
<dbReference type="AlphaFoldDB" id="A0A1F6A7T2"/>